<dbReference type="GO" id="GO:0000460">
    <property type="term" value="P:maturation of 5.8S rRNA"/>
    <property type="evidence" value="ECO:0000318"/>
    <property type="project" value="GO_Central"/>
</dbReference>
<dbReference type="GO" id="GO:0090730">
    <property type="term" value="C:Las1 complex"/>
    <property type="evidence" value="ECO:0007669"/>
    <property type="project" value="InterPro"/>
</dbReference>
<gene>
    <name evidence="2" type="ORF">Csa_6G430640</name>
</gene>
<sequence length="733" mass="81802">MSSRIGFPLSFHSSQSPASSSQPPVFLLQLRRFSIDPPYPPPPAVISATPTSDRVSPTLLTTVCCSSTVATSCYSTPLQTETHGARRRNILRHRNHELHILNSSVDNFGLIQQDLTAKLGKRLWVSMDSLLGFEEVPGENEEENLSTYSRKLVPWSTWNEWLFVSQSLFSDSPDSVAAALSRISTWRSKGCLPVVIEVTASIIEIQQKDPYFIKNQSMDASVRGTENQLNLVSLSEEALAMLYCMAIMRLVNGVVEKTRKKTEVSIAVAADAIGLPRLLIDIRHEGSHRELPALQMVRHASAKALCWLKSYYWEPQEKAIPFQGDISTSIRKEIKSKLRGLAFNLEMKQNPQLESAVVKPKRLKTKTGKTLKVLIQLYSTFSSEFVSVLLEFLLKAMRSSDLAFPKNSKKSSSSVLDGWKLTVAKISNKEPELLLDLLEAVLEKIKTQVALEYESQYFLPSDHKMESCQVAQLSSLFAWLVDKLNGIKLKRKGEVFSGKHIPKGVLMELLRKCLLVSAPWNKRLLDSATNLAQLLDDDSLVKKLNKLFFVNAPISSIPDEENPNHSASEDSFNQAESLREASRKLETIKLRKRKNNLASNPVDGNVGGSSRWTVVSSWTPCPIGMLPRSIGCSGRPSVLDLNPENEPTSEELRSKEKCELNNSSQKREASSDIHHLDNSIVKKMKDTNDKSQLETEDVESPEGIKGRLLIGGIWKNVGEEELSAIQSAVRILI</sequence>
<feature type="region of interest" description="Disordered" evidence="1">
    <location>
        <begin position="634"/>
        <end position="701"/>
    </location>
</feature>
<reference evidence="2 3" key="3">
    <citation type="journal article" date="2010" name="BMC Genomics">
        <title>Transcriptome sequencing and comparative analysis of cucumber flowers with different sex types.</title>
        <authorList>
            <person name="Guo S."/>
            <person name="Zheng Y."/>
            <person name="Joung J.G."/>
            <person name="Liu S."/>
            <person name="Zhang Z."/>
            <person name="Crasta O.R."/>
            <person name="Sobral B.W."/>
            <person name="Xu Y."/>
            <person name="Huang S."/>
            <person name="Fei Z."/>
        </authorList>
    </citation>
    <scope>NUCLEOTIDE SEQUENCE [LARGE SCALE GENOMIC DNA]</scope>
    <source>
        <strain evidence="3">cv. 9930</strain>
    </source>
</reference>
<dbReference type="Gramene" id="KGN48087">
    <property type="protein sequence ID" value="KGN48087"/>
    <property type="gene ID" value="Csa_6G430640"/>
</dbReference>
<organism evidence="2 3">
    <name type="scientific">Cucumis sativus</name>
    <name type="common">Cucumber</name>
    <dbReference type="NCBI Taxonomy" id="3659"/>
    <lineage>
        <taxon>Eukaryota</taxon>
        <taxon>Viridiplantae</taxon>
        <taxon>Streptophyta</taxon>
        <taxon>Embryophyta</taxon>
        <taxon>Tracheophyta</taxon>
        <taxon>Spermatophyta</taxon>
        <taxon>Magnoliopsida</taxon>
        <taxon>eudicotyledons</taxon>
        <taxon>Gunneridae</taxon>
        <taxon>Pentapetalae</taxon>
        <taxon>rosids</taxon>
        <taxon>fabids</taxon>
        <taxon>Cucurbitales</taxon>
        <taxon>Cucurbitaceae</taxon>
        <taxon>Benincaseae</taxon>
        <taxon>Cucumis</taxon>
    </lineage>
</organism>
<accession>A0A0A0KI89</accession>
<protein>
    <recommendedName>
        <fullName evidence="4">Las1-like family protein</fullName>
    </recommendedName>
</protein>
<evidence type="ECO:0008006" key="4">
    <source>
        <dbReference type="Google" id="ProtNLM"/>
    </source>
</evidence>
<dbReference type="GO" id="GO:0000470">
    <property type="term" value="P:maturation of LSU-rRNA"/>
    <property type="evidence" value="ECO:0000318"/>
    <property type="project" value="GO_Central"/>
</dbReference>
<name>A0A0A0KI89_CUCSA</name>
<reference evidence="2 3" key="2">
    <citation type="journal article" date="2009" name="PLoS ONE">
        <title>An integrated genetic and cytogenetic map of the cucumber genome.</title>
        <authorList>
            <person name="Ren Y."/>
            <person name="Zhang Z."/>
            <person name="Liu J."/>
            <person name="Staub J.E."/>
            <person name="Han Y."/>
            <person name="Cheng Z."/>
            <person name="Li X."/>
            <person name="Lu J."/>
            <person name="Miao H."/>
            <person name="Kang H."/>
            <person name="Xie B."/>
            <person name="Gu X."/>
            <person name="Wang X."/>
            <person name="Du Y."/>
            <person name="Jin W."/>
            <person name="Huang S."/>
        </authorList>
    </citation>
    <scope>NUCLEOTIDE SEQUENCE [LARGE SCALE GENOMIC DNA]</scope>
    <source>
        <strain evidence="3">cv. 9930</strain>
    </source>
</reference>
<evidence type="ECO:0000313" key="3">
    <source>
        <dbReference type="Proteomes" id="UP000029981"/>
    </source>
</evidence>
<evidence type="ECO:0000256" key="1">
    <source>
        <dbReference type="SAM" id="MobiDB-lite"/>
    </source>
</evidence>
<dbReference type="GO" id="GO:0004519">
    <property type="term" value="F:endonuclease activity"/>
    <property type="evidence" value="ECO:0007669"/>
    <property type="project" value="InterPro"/>
</dbReference>
<feature type="compositionally biased region" description="Low complexity" evidence="1">
    <location>
        <begin position="13"/>
        <end position="22"/>
    </location>
</feature>
<evidence type="ECO:0000313" key="2">
    <source>
        <dbReference type="EMBL" id="KGN48087.1"/>
    </source>
</evidence>
<proteinExistence type="predicted"/>
<feature type="compositionally biased region" description="Basic and acidic residues" evidence="1">
    <location>
        <begin position="650"/>
        <end position="677"/>
    </location>
</feature>
<dbReference type="GO" id="GO:0005634">
    <property type="term" value="C:nucleus"/>
    <property type="evidence" value="ECO:0000318"/>
    <property type="project" value="GO_Central"/>
</dbReference>
<reference evidence="2 3" key="1">
    <citation type="journal article" date="2009" name="Nat. Genet.">
        <title>The genome of the cucumber, Cucumis sativus L.</title>
        <authorList>
            <person name="Huang S."/>
            <person name="Li R."/>
            <person name="Zhang Z."/>
            <person name="Li L."/>
            <person name="Gu X."/>
            <person name="Fan W."/>
            <person name="Lucas W.J."/>
            <person name="Wang X."/>
            <person name="Xie B."/>
            <person name="Ni P."/>
            <person name="Ren Y."/>
            <person name="Zhu H."/>
            <person name="Li J."/>
            <person name="Lin K."/>
            <person name="Jin W."/>
            <person name="Fei Z."/>
            <person name="Li G."/>
            <person name="Staub J."/>
            <person name="Kilian A."/>
            <person name="van der Vossen E.A."/>
            <person name="Wu Y."/>
            <person name="Guo J."/>
            <person name="He J."/>
            <person name="Jia Z."/>
            <person name="Ren Y."/>
            <person name="Tian G."/>
            <person name="Lu Y."/>
            <person name="Ruan J."/>
            <person name="Qian W."/>
            <person name="Wang M."/>
            <person name="Huang Q."/>
            <person name="Li B."/>
            <person name="Xuan Z."/>
            <person name="Cao J."/>
            <person name="Asan"/>
            <person name="Wu Z."/>
            <person name="Zhang J."/>
            <person name="Cai Q."/>
            <person name="Bai Y."/>
            <person name="Zhao B."/>
            <person name="Han Y."/>
            <person name="Li Y."/>
            <person name="Li X."/>
            <person name="Wang S."/>
            <person name="Shi Q."/>
            <person name="Liu S."/>
            <person name="Cho W.K."/>
            <person name="Kim J.Y."/>
            <person name="Xu Y."/>
            <person name="Heller-Uszynska K."/>
            <person name="Miao H."/>
            <person name="Cheng Z."/>
            <person name="Zhang S."/>
            <person name="Wu J."/>
            <person name="Yang Y."/>
            <person name="Kang H."/>
            <person name="Li M."/>
            <person name="Liang H."/>
            <person name="Ren X."/>
            <person name="Shi Z."/>
            <person name="Wen M."/>
            <person name="Jian M."/>
            <person name="Yang H."/>
            <person name="Zhang G."/>
            <person name="Yang Z."/>
            <person name="Chen R."/>
            <person name="Liu S."/>
            <person name="Li J."/>
            <person name="Ma L."/>
            <person name="Liu H."/>
            <person name="Zhou Y."/>
            <person name="Zhao J."/>
            <person name="Fang X."/>
            <person name="Li G."/>
            <person name="Fang L."/>
            <person name="Li Y."/>
            <person name="Liu D."/>
            <person name="Zheng H."/>
            <person name="Zhang Y."/>
            <person name="Qin N."/>
            <person name="Li Z."/>
            <person name="Yang G."/>
            <person name="Yang S."/>
            <person name="Bolund L."/>
            <person name="Kristiansen K."/>
            <person name="Zheng H."/>
            <person name="Li S."/>
            <person name="Zhang X."/>
            <person name="Yang H."/>
            <person name="Wang J."/>
            <person name="Sun R."/>
            <person name="Zhang B."/>
            <person name="Jiang S."/>
            <person name="Wang J."/>
            <person name="Du Y."/>
            <person name="Li S."/>
        </authorList>
    </citation>
    <scope>NUCLEOTIDE SEQUENCE [LARGE SCALE GENOMIC DNA]</scope>
    <source>
        <strain evidence="3">cv. 9930</strain>
    </source>
</reference>
<feature type="region of interest" description="Disordered" evidence="1">
    <location>
        <begin position="1"/>
        <end position="22"/>
    </location>
</feature>
<dbReference type="OMA" id="CIYWDSQ"/>
<feature type="compositionally biased region" description="Basic and acidic residues" evidence="1">
    <location>
        <begin position="683"/>
        <end position="693"/>
    </location>
</feature>
<dbReference type="PANTHER" id="PTHR15002:SF0">
    <property type="entry name" value="RIBOSOMAL BIOGENESIS PROTEIN LAS1L"/>
    <property type="match status" value="1"/>
</dbReference>
<dbReference type="STRING" id="3659.A0A0A0KI89"/>
<dbReference type="AlphaFoldDB" id="A0A0A0KI89"/>
<reference evidence="2 3" key="4">
    <citation type="journal article" date="2011" name="BMC Genomics">
        <title>RNA-Seq improves annotation of protein-coding genes in the cucumber genome.</title>
        <authorList>
            <person name="Li Z."/>
            <person name="Zhang Z."/>
            <person name="Yan P."/>
            <person name="Huang S."/>
            <person name="Fei Z."/>
            <person name="Lin K."/>
        </authorList>
    </citation>
    <scope>NUCLEOTIDE SEQUENCE [LARGE SCALE GENOMIC DNA]</scope>
    <source>
        <strain evidence="3">cv. 9930</strain>
    </source>
</reference>
<dbReference type="Proteomes" id="UP000029981">
    <property type="component" value="Chromosome 6"/>
</dbReference>
<dbReference type="eggNOG" id="KOG2425">
    <property type="taxonomic scope" value="Eukaryota"/>
</dbReference>
<dbReference type="Pfam" id="PF04031">
    <property type="entry name" value="Las1"/>
    <property type="match status" value="1"/>
</dbReference>
<dbReference type="InterPro" id="IPR007174">
    <property type="entry name" value="Las1"/>
</dbReference>
<keyword evidence="3" id="KW-1185">Reference proteome</keyword>
<dbReference type="EMBL" id="CM002927">
    <property type="protein sequence ID" value="KGN48087.1"/>
    <property type="molecule type" value="Genomic_DNA"/>
</dbReference>
<dbReference type="PANTHER" id="PTHR15002">
    <property type="entry name" value="RIBOSOMAL BIOGENESIS PROTEIN LAS1L"/>
    <property type="match status" value="1"/>
</dbReference>